<accession>A0A3N0YMG3</accession>
<dbReference type="Pfam" id="PF12874">
    <property type="entry name" value="zf-met"/>
    <property type="match status" value="4"/>
</dbReference>
<feature type="region of interest" description="Disordered" evidence="1">
    <location>
        <begin position="383"/>
        <end position="605"/>
    </location>
</feature>
<sequence>MSELKASVSCSPQCAETDNIKNTDDINPETVQNTNTNISQVEEGSQNDSDLLKGLLTDNFCHVCEATLIHESQRMSHYEGKKHAQRVRMYLNSKAKMIKPSQECGGLLRGLSAEKFCELCSMVFSSPTVAKSHYEGKVHAKNMRKTNPPPPGAPVVESTSPVALPSVNTVQNPISQEQSDTSGLADQEVDLNDPNKYCALCSASFNNPLVAQQHYSGRKHQRNQSRQEMLDQMGEQSEHVSSLTCPICCLTLSSIEMYQAHMQGNKHFVKEKKVIELCKSQKKVYDSFQDELADYIQVQKARGLEPKAGLGTVGQASKVLDESASEGPLTAEEIPHPGQLMPHPGQLIPRFPPPGFPRPHWHPQFQSQVTQFGFGVTGPVPPYQPGYIPHSRPPFIPGQLYKKGRSPESFSSSSFSGSSSYTSSSSDSSSSYDSRERRRRKRKMRKCGKSKRDQEDGSDMEKRGREGVAERGERKKRQKGDRRGSVEGEDDRNKKWKERRKRDRSSSEDEESRSKRRQSKKSRRHRDGHHEKRRKEEELLEKQEVEVQNEEAQGRMEEHGEERTETKDGKQKHKKEKKKGKEKMNQEDNRTEEERLWDETILGVF</sequence>
<dbReference type="InterPro" id="IPR003604">
    <property type="entry name" value="Matrin/U1-like-C_Znf_C2H2"/>
</dbReference>
<dbReference type="PANTHER" id="PTHR46742:SF2">
    <property type="entry name" value="ZINC FINGER MATRIN-TYPE PROTEIN 1"/>
    <property type="match status" value="1"/>
</dbReference>
<dbReference type="Proteomes" id="UP000281406">
    <property type="component" value="Unassembled WGS sequence"/>
</dbReference>
<feature type="compositionally biased region" description="Basic residues" evidence="1">
    <location>
        <begin position="514"/>
        <end position="527"/>
    </location>
</feature>
<feature type="compositionally biased region" description="Basic residues" evidence="1">
    <location>
        <begin position="494"/>
        <end position="503"/>
    </location>
</feature>
<dbReference type="InterPro" id="IPR036236">
    <property type="entry name" value="Znf_C2H2_sf"/>
</dbReference>
<dbReference type="GO" id="GO:0008270">
    <property type="term" value="F:zinc ion binding"/>
    <property type="evidence" value="ECO:0007669"/>
    <property type="project" value="InterPro"/>
</dbReference>
<evidence type="ECO:0000259" key="2">
    <source>
        <dbReference type="PROSITE" id="PS00028"/>
    </source>
</evidence>
<evidence type="ECO:0000313" key="4">
    <source>
        <dbReference type="Proteomes" id="UP000281406"/>
    </source>
</evidence>
<dbReference type="PROSITE" id="PS00028">
    <property type="entry name" value="ZINC_FINGER_C2H2_1"/>
    <property type="match status" value="1"/>
</dbReference>
<dbReference type="EMBL" id="RJVU01035392">
    <property type="protein sequence ID" value="ROL47405.1"/>
    <property type="molecule type" value="Genomic_DNA"/>
</dbReference>
<evidence type="ECO:0000313" key="3">
    <source>
        <dbReference type="EMBL" id="ROL47405.1"/>
    </source>
</evidence>
<dbReference type="SMART" id="SM00451">
    <property type="entry name" value="ZnF_U1"/>
    <property type="match status" value="4"/>
</dbReference>
<dbReference type="SMART" id="SM00355">
    <property type="entry name" value="ZnF_C2H2"/>
    <property type="match status" value="4"/>
</dbReference>
<dbReference type="GO" id="GO:0003676">
    <property type="term" value="F:nucleic acid binding"/>
    <property type="evidence" value="ECO:0007669"/>
    <property type="project" value="InterPro"/>
</dbReference>
<dbReference type="InterPro" id="IPR013087">
    <property type="entry name" value="Znf_C2H2_type"/>
</dbReference>
<feature type="compositionally biased region" description="Basic and acidic residues" evidence="1">
    <location>
        <begin position="450"/>
        <end position="473"/>
    </location>
</feature>
<dbReference type="PANTHER" id="PTHR46742">
    <property type="entry name" value="LYSINE-RICH COILED-COIL PROTEIN 1"/>
    <property type="match status" value="1"/>
</dbReference>
<protein>
    <submittedName>
        <fullName evidence="3">Zinc finger matrin-type protein 1</fullName>
    </submittedName>
</protein>
<dbReference type="OrthoDB" id="1925236at2759"/>
<feature type="compositionally biased region" description="Basic residues" evidence="1">
    <location>
        <begin position="570"/>
        <end position="581"/>
    </location>
</feature>
<feature type="compositionally biased region" description="Basic residues" evidence="1">
    <location>
        <begin position="437"/>
        <end position="449"/>
    </location>
</feature>
<reference evidence="3 4" key="1">
    <citation type="submission" date="2018-10" db="EMBL/GenBank/DDBJ databases">
        <title>Genome assembly for a Yunnan-Guizhou Plateau 3E fish, Anabarilius grahami (Regan), and its evolutionary and genetic applications.</title>
        <authorList>
            <person name="Jiang W."/>
        </authorList>
    </citation>
    <scope>NUCLEOTIDE SEQUENCE [LARGE SCALE GENOMIC DNA]</scope>
    <source>
        <strain evidence="3">AG-KIZ</strain>
        <tissue evidence="3">Muscle</tissue>
    </source>
</reference>
<feature type="compositionally biased region" description="Basic and acidic residues" evidence="1">
    <location>
        <begin position="528"/>
        <end position="545"/>
    </location>
</feature>
<dbReference type="AlphaFoldDB" id="A0A3N0YMG3"/>
<dbReference type="SUPFAM" id="SSF57667">
    <property type="entry name" value="beta-beta-alpha zinc fingers"/>
    <property type="match status" value="4"/>
</dbReference>
<comment type="caution">
    <text evidence="3">The sequence shown here is derived from an EMBL/GenBank/DDBJ whole genome shotgun (WGS) entry which is preliminary data.</text>
</comment>
<organism evidence="3 4">
    <name type="scientific">Anabarilius grahami</name>
    <name type="common">Kanglang fish</name>
    <name type="synonym">Barilius grahami</name>
    <dbReference type="NCBI Taxonomy" id="495550"/>
    <lineage>
        <taxon>Eukaryota</taxon>
        <taxon>Metazoa</taxon>
        <taxon>Chordata</taxon>
        <taxon>Craniata</taxon>
        <taxon>Vertebrata</taxon>
        <taxon>Euteleostomi</taxon>
        <taxon>Actinopterygii</taxon>
        <taxon>Neopterygii</taxon>
        <taxon>Teleostei</taxon>
        <taxon>Ostariophysi</taxon>
        <taxon>Cypriniformes</taxon>
        <taxon>Xenocyprididae</taxon>
        <taxon>Xenocypridinae</taxon>
        <taxon>Xenocypridinae incertae sedis</taxon>
        <taxon>Anabarilius</taxon>
    </lineage>
</organism>
<dbReference type="Gene3D" id="3.30.160.60">
    <property type="entry name" value="Classic Zinc Finger"/>
    <property type="match status" value="4"/>
</dbReference>
<feature type="compositionally biased region" description="Basic and acidic residues" evidence="1">
    <location>
        <begin position="582"/>
        <end position="598"/>
    </location>
</feature>
<feature type="compositionally biased region" description="Low complexity" evidence="1">
    <location>
        <begin position="407"/>
        <end position="432"/>
    </location>
</feature>
<feature type="compositionally biased region" description="Basic and acidic residues" evidence="1">
    <location>
        <begin position="552"/>
        <end position="569"/>
    </location>
</feature>
<gene>
    <name evidence="3" type="ORF">DPX16_13120</name>
</gene>
<evidence type="ECO:0000256" key="1">
    <source>
        <dbReference type="SAM" id="MobiDB-lite"/>
    </source>
</evidence>
<name>A0A3N0YMG3_ANAGA</name>
<keyword evidence="4" id="KW-1185">Reference proteome</keyword>
<proteinExistence type="predicted"/>
<feature type="domain" description="C2H2-type" evidence="2">
    <location>
        <begin position="117"/>
        <end position="139"/>
    </location>
</feature>